<organism evidence="1 2">
    <name type="scientific">Oceanobacillus kimchii</name>
    <dbReference type="NCBI Taxonomy" id="746691"/>
    <lineage>
        <taxon>Bacteria</taxon>
        <taxon>Bacillati</taxon>
        <taxon>Bacillota</taxon>
        <taxon>Bacilli</taxon>
        <taxon>Bacillales</taxon>
        <taxon>Bacillaceae</taxon>
        <taxon>Oceanobacillus</taxon>
    </lineage>
</organism>
<gene>
    <name evidence="1" type="ORF">MACH08_19560</name>
</gene>
<protein>
    <submittedName>
        <fullName evidence="1">Uncharacterized protein</fullName>
    </submittedName>
</protein>
<evidence type="ECO:0000313" key="1">
    <source>
        <dbReference type="EMBL" id="GLO66172.1"/>
    </source>
</evidence>
<evidence type="ECO:0000313" key="2">
    <source>
        <dbReference type="Proteomes" id="UP001275436"/>
    </source>
</evidence>
<accession>A0ABQ5TJA0</accession>
<dbReference type="RefSeq" id="WP_317958054.1">
    <property type="nucleotide sequence ID" value="NZ_BSKO01000001.1"/>
</dbReference>
<name>A0ABQ5TJA0_9BACI</name>
<reference evidence="1 2" key="1">
    <citation type="submission" date="2023-02" db="EMBL/GenBank/DDBJ databases">
        <title>Oceanobacillus kimchii IFOP_LL358 isolated form Alexandrium catenella lab strain.</title>
        <authorList>
            <person name="Gajardo G."/>
            <person name="Ueki S."/>
            <person name="Maruyama F."/>
        </authorList>
    </citation>
    <scope>NUCLEOTIDE SEQUENCE [LARGE SCALE GENOMIC DNA]</scope>
    <source>
        <strain evidence="1 2">IFOP_LL358</strain>
    </source>
</reference>
<dbReference type="Proteomes" id="UP001275436">
    <property type="component" value="Unassembled WGS sequence"/>
</dbReference>
<dbReference type="EMBL" id="BSKO01000001">
    <property type="protein sequence ID" value="GLO66172.1"/>
    <property type="molecule type" value="Genomic_DNA"/>
</dbReference>
<keyword evidence="2" id="KW-1185">Reference proteome</keyword>
<comment type="caution">
    <text evidence="1">The sequence shown here is derived from an EMBL/GenBank/DDBJ whole genome shotgun (WGS) entry which is preliminary data.</text>
</comment>
<proteinExistence type="predicted"/>
<sequence>MYKIFDNQLNKWIDHTLNSLCDMHMLDDFHDPDFQENYEQDYKEYKAGKWNDEQKINYIESRGYEVYELSREGFEKLAHNMLDKEGFIPTDWIIHDNGDIEHKDEDNYLYGFVPLDIVLLFNSK</sequence>